<protein>
    <recommendedName>
        <fullName evidence="6">Transmembrane protein</fullName>
    </recommendedName>
</protein>
<evidence type="ECO:0000313" key="4">
    <source>
        <dbReference type="EMBL" id="OQD77024.1"/>
    </source>
</evidence>
<comment type="caution">
    <text evidence="4">The sequence shown here is derived from an EMBL/GenBank/DDBJ whole genome shotgun (WGS) entry which is preliminary data.</text>
</comment>
<dbReference type="EMBL" id="MDYL01000003">
    <property type="protein sequence ID" value="OQD77024.1"/>
    <property type="molecule type" value="Genomic_DNA"/>
</dbReference>
<evidence type="ECO:0000256" key="2">
    <source>
        <dbReference type="SAM" id="Phobius"/>
    </source>
</evidence>
<feature type="chain" id="PRO_5012302917" description="Transmembrane protein" evidence="3">
    <location>
        <begin position="21"/>
        <end position="184"/>
    </location>
</feature>
<evidence type="ECO:0000256" key="1">
    <source>
        <dbReference type="SAM" id="MobiDB-lite"/>
    </source>
</evidence>
<dbReference type="Proteomes" id="UP000191522">
    <property type="component" value="Unassembled WGS sequence"/>
</dbReference>
<feature type="compositionally biased region" description="Polar residues" evidence="1">
    <location>
        <begin position="23"/>
        <end position="40"/>
    </location>
</feature>
<evidence type="ECO:0000256" key="3">
    <source>
        <dbReference type="SAM" id="SignalP"/>
    </source>
</evidence>
<keyword evidence="2" id="KW-0812">Transmembrane</keyword>
<reference evidence="5" key="1">
    <citation type="journal article" date="2017" name="Nat. Microbiol.">
        <title>Global analysis of biosynthetic gene clusters reveals vast potential of secondary metabolite production in Penicillium species.</title>
        <authorList>
            <person name="Nielsen J.C."/>
            <person name="Grijseels S."/>
            <person name="Prigent S."/>
            <person name="Ji B."/>
            <person name="Dainat J."/>
            <person name="Nielsen K.F."/>
            <person name="Frisvad J.C."/>
            <person name="Workman M."/>
            <person name="Nielsen J."/>
        </authorList>
    </citation>
    <scope>NUCLEOTIDE SEQUENCE [LARGE SCALE GENOMIC DNA]</scope>
    <source>
        <strain evidence="5">IBT 11843</strain>
    </source>
</reference>
<keyword evidence="2" id="KW-1133">Transmembrane helix</keyword>
<dbReference type="OrthoDB" id="4298066at2759"/>
<accession>A0A1V6PJ58</accession>
<evidence type="ECO:0008006" key="6">
    <source>
        <dbReference type="Google" id="ProtNLM"/>
    </source>
</evidence>
<feature type="signal peptide" evidence="3">
    <location>
        <begin position="1"/>
        <end position="20"/>
    </location>
</feature>
<keyword evidence="3" id="KW-0732">Signal</keyword>
<evidence type="ECO:0000313" key="5">
    <source>
        <dbReference type="Proteomes" id="UP000191522"/>
    </source>
</evidence>
<keyword evidence="2" id="KW-0472">Membrane</keyword>
<sequence>MSLRSVLSLLLLFAFQTATAAPSNSMYTQRNSRDQISSNGVDAESSLLAARSREANHNPGANARSPTYDQYPGMTLHGKDDWEKEISLCEAGVVSACRSSIQAAQSDPDPRVTEEMHEETSTLPLALKMPITGGLEEDEISNVPLLPSTGFLVVCCAVVCVFTVARRFVSNIFLAQSKEKAQHA</sequence>
<keyword evidence="5" id="KW-1185">Reference proteome</keyword>
<feature type="region of interest" description="Disordered" evidence="1">
    <location>
        <begin position="23"/>
        <end position="42"/>
    </location>
</feature>
<dbReference type="AlphaFoldDB" id="A0A1V6PJ58"/>
<name>A0A1V6PJ58_PENDC</name>
<proteinExistence type="predicted"/>
<gene>
    <name evidence="4" type="ORF">PENDEC_c003G04402</name>
</gene>
<organism evidence="4 5">
    <name type="scientific">Penicillium decumbens</name>
    <dbReference type="NCBI Taxonomy" id="69771"/>
    <lineage>
        <taxon>Eukaryota</taxon>
        <taxon>Fungi</taxon>
        <taxon>Dikarya</taxon>
        <taxon>Ascomycota</taxon>
        <taxon>Pezizomycotina</taxon>
        <taxon>Eurotiomycetes</taxon>
        <taxon>Eurotiomycetidae</taxon>
        <taxon>Eurotiales</taxon>
        <taxon>Aspergillaceae</taxon>
        <taxon>Penicillium</taxon>
    </lineage>
</organism>
<feature type="transmembrane region" description="Helical" evidence="2">
    <location>
        <begin position="145"/>
        <end position="165"/>
    </location>
</feature>